<gene>
    <name evidence="2" type="ORF">FHS27_005119</name>
</gene>
<name>A0A7W5E312_9BACT</name>
<keyword evidence="3" id="KW-1185">Reference proteome</keyword>
<dbReference type="Pfam" id="PF07586">
    <property type="entry name" value="HXXSHH"/>
    <property type="match status" value="1"/>
</dbReference>
<accession>A0A7W5E312</accession>
<dbReference type="InterPro" id="IPR011447">
    <property type="entry name" value="DUF1552"/>
</dbReference>
<evidence type="ECO:0000313" key="3">
    <source>
        <dbReference type="Proteomes" id="UP000536179"/>
    </source>
</evidence>
<dbReference type="Proteomes" id="UP000536179">
    <property type="component" value="Unassembled WGS sequence"/>
</dbReference>
<reference evidence="2 3" key="1">
    <citation type="submission" date="2020-08" db="EMBL/GenBank/DDBJ databases">
        <title>Genomic Encyclopedia of Type Strains, Phase III (KMG-III): the genomes of soil and plant-associated and newly described type strains.</title>
        <authorList>
            <person name="Whitman W."/>
        </authorList>
    </citation>
    <scope>NUCLEOTIDE SEQUENCE [LARGE SCALE GENOMIC DNA]</scope>
    <source>
        <strain evidence="2 3">CECT 8075</strain>
    </source>
</reference>
<dbReference type="EMBL" id="JACHXU010000022">
    <property type="protein sequence ID" value="MBB3209279.1"/>
    <property type="molecule type" value="Genomic_DNA"/>
</dbReference>
<evidence type="ECO:0000256" key="1">
    <source>
        <dbReference type="SAM" id="SignalP"/>
    </source>
</evidence>
<organism evidence="2 3">
    <name type="scientific">Aporhodopirellula rubra</name>
    <dbReference type="NCBI Taxonomy" id="980271"/>
    <lineage>
        <taxon>Bacteria</taxon>
        <taxon>Pseudomonadati</taxon>
        <taxon>Planctomycetota</taxon>
        <taxon>Planctomycetia</taxon>
        <taxon>Pirellulales</taxon>
        <taxon>Pirellulaceae</taxon>
        <taxon>Aporhodopirellula</taxon>
    </lineage>
</organism>
<protein>
    <recommendedName>
        <fullName evidence="4">Secreted protein containing DUF1552</fullName>
    </recommendedName>
</protein>
<keyword evidence="1" id="KW-0732">Signal</keyword>
<sequence>MRQSTLQRRGLLRAAGVSISLPFLASMKGTTSASTVQPSKQRMVCIGNMLGFYPGAFWPSGNQADGKSSLSQDGWEDRTDFQWGRTTECLEPLRDQLTMISGLDHGLKGGHFAIHAFLSGVRQIDAKSMPMANVTIDQYAAEFIAGQTRFPTLTIGSESGIHQGCQLSWTRSGTRVPPIPGPHELFEKLFIGNDAASREADLDRVRMQSSILDLVRDSANDLNRNLNRRDKDKLDEYMTSVRDVEKRIALRRNWIDVPKPKPPFDQPSDRNMVEDLPLLYDLIALALQTDATRIATLEIGGDFNPNDLGVSGGYHGLSHHGQRSENIEKLVTLETYQVEQFARFVDKIAQSTDENGSLLEQTTVLFGSGMGNANSHTNSNLPVILAWGGLRHGRHLAFDVRSKNRPPLTNLFVSMLQNFGLEADQFATSTGTLRGLA</sequence>
<comment type="caution">
    <text evidence="2">The sequence shown here is derived from an EMBL/GenBank/DDBJ whole genome shotgun (WGS) entry which is preliminary data.</text>
</comment>
<dbReference type="AlphaFoldDB" id="A0A7W5E312"/>
<dbReference type="RefSeq" id="WP_184307748.1">
    <property type="nucleotide sequence ID" value="NZ_JACHXU010000022.1"/>
</dbReference>
<evidence type="ECO:0008006" key="4">
    <source>
        <dbReference type="Google" id="ProtNLM"/>
    </source>
</evidence>
<feature type="chain" id="PRO_5031440882" description="Secreted protein containing DUF1552" evidence="1">
    <location>
        <begin position="26"/>
        <end position="437"/>
    </location>
</feature>
<evidence type="ECO:0000313" key="2">
    <source>
        <dbReference type="EMBL" id="MBB3209279.1"/>
    </source>
</evidence>
<feature type="signal peptide" evidence="1">
    <location>
        <begin position="1"/>
        <end position="25"/>
    </location>
</feature>
<proteinExistence type="predicted"/>